<dbReference type="EMBL" id="LT629689">
    <property type="protein sequence ID" value="SDF56429.1"/>
    <property type="molecule type" value="Genomic_DNA"/>
</dbReference>
<evidence type="ECO:0000313" key="2">
    <source>
        <dbReference type="EMBL" id="TWR99893.1"/>
    </source>
</evidence>
<name>A0A5C5Q2R9_9PSED</name>
<reference evidence="1 3" key="1">
    <citation type="submission" date="2016-10" db="EMBL/GenBank/DDBJ databases">
        <authorList>
            <person name="Varghese N."/>
            <person name="Submissions S."/>
        </authorList>
    </citation>
    <scope>NUCLEOTIDE SEQUENCE [LARGE SCALE GENOMIC DNA]</scope>
    <source>
        <strain evidence="1 3">DSM 17835</strain>
    </source>
</reference>
<dbReference type="EMBL" id="VFET01000042">
    <property type="protein sequence ID" value="TWR99893.1"/>
    <property type="molecule type" value="Genomic_DNA"/>
</dbReference>
<protein>
    <submittedName>
        <fullName evidence="2">Uncharacterized protein</fullName>
    </submittedName>
</protein>
<accession>A0A5C5Q2R9</accession>
<organism evidence="2 4">
    <name type="scientific">Pseudomonas extremaustralis</name>
    <dbReference type="NCBI Taxonomy" id="359110"/>
    <lineage>
        <taxon>Bacteria</taxon>
        <taxon>Pseudomonadati</taxon>
        <taxon>Pseudomonadota</taxon>
        <taxon>Gammaproteobacteria</taxon>
        <taxon>Pseudomonadales</taxon>
        <taxon>Pseudomonadaceae</taxon>
        <taxon>Pseudomonas</taxon>
    </lineage>
</organism>
<dbReference type="GeneID" id="78554735"/>
<evidence type="ECO:0000313" key="3">
    <source>
        <dbReference type="Proteomes" id="UP000182858"/>
    </source>
</evidence>
<evidence type="ECO:0000313" key="4">
    <source>
        <dbReference type="Proteomes" id="UP000317951"/>
    </source>
</evidence>
<evidence type="ECO:0000313" key="1">
    <source>
        <dbReference type="EMBL" id="SDF56429.1"/>
    </source>
</evidence>
<dbReference type="Proteomes" id="UP000182858">
    <property type="component" value="Chromosome I"/>
</dbReference>
<gene>
    <name evidence="2" type="ORF">FIV36_29135</name>
    <name evidence="1" type="ORF">SAMN05216591_3324</name>
</gene>
<sequence>MGISYYLACLETRQYVWVGRLDPQGEVPVADVEGSIAMFALENRNKPLIVVSESHPILEEGMEWSPPATQETCRGQP</sequence>
<dbReference type="OrthoDB" id="6895900at2"/>
<dbReference type="Proteomes" id="UP000317951">
    <property type="component" value="Unassembled WGS sequence"/>
</dbReference>
<reference evidence="2 4" key="2">
    <citation type="submission" date="2019-06" db="EMBL/GenBank/DDBJ databases">
        <title>Pseudomonas bimorpha sp. nov. isolated from bovine raw milk and skim milk concentrate.</title>
        <authorList>
            <person name="Hofmann K."/>
            <person name="Huptas C."/>
            <person name="Doll E."/>
            <person name="Scherer S."/>
            <person name="Wenning M."/>
        </authorList>
    </citation>
    <scope>NUCLEOTIDE SEQUENCE [LARGE SCALE GENOMIC DNA]</scope>
    <source>
        <strain evidence="2 4">DSM 17835</strain>
    </source>
</reference>
<keyword evidence="3" id="KW-1185">Reference proteome</keyword>
<proteinExistence type="predicted"/>
<dbReference type="AlphaFoldDB" id="A0A5C5Q2R9"/>
<dbReference type="RefSeq" id="WP_010567770.1">
    <property type="nucleotide sequence ID" value="NZ_LT629689.1"/>
</dbReference>